<dbReference type="InterPro" id="IPR001851">
    <property type="entry name" value="ABC_transp_permease"/>
</dbReference>
<dbReference type="Proteomes" id="UP000294739">
    <property type="component" value="Unassembled WGS sequence"/>
</dbReference>
<gene>
    <name evidence="8" type="ORF">E1269_04160</name>
</gene>
<keyword evidence="4 7" id="KW-1133">Transmembrane helix</keyword>
<dbReference type="InParanoid" id="A0A4R5DJQ3"/>
<keyword evidence="2" id="KW-1003">Cell membrane</keyword>
<proteinExistence type="predicted"/>
<evidence type="ECO:0000256" key="1">
    <source>
        <dbReference type="ARBA" id="ARBA00004651"/>
    </source>
</evidence>
<feature type="transmembrane region" description="Helical" evidence="7">
    <location>
        <begin position="65"/>
        <end position="87"/>
    </location>
</feature>
<feature type="transmembrane region" description="Helical" evidence="7">
    <location>
        <begin position="40"/>
        <end position="58"/>
    </location>
</feature>
<dbReference type="InterPro" id="IPR043428">
    <property type="entry name" value="LivM-like"/>
</dbReference>
<reference evidence="8 9" key="1">
    <citation type="submission" date="2019-03" db="EMBL/GenBank/DDBJ databases">
        <title>Draft genome sequences of novel Actinobacteria.</title>
        <authorList>
            <person name="Sahin N."/>
            <person name="Ay H."/>
            <person name="Saygin H."/>
        </authorList>
    </citation>
    <scope>NUCLEOTIDE SEQUENCE [LARGE SCALE GENOMIC DNA]</scope>
    <source>
        <strain evidence="8 9">5K138</strain>
    </source>
</reference>
<feature type="transmembrane region" description="Helical" evidence="7">
    <location>
        <begin position="93"/>
        <end position="114"/>
    </location>
</feature>
<dbReference type="AlphaFoldDB" id="A0A4R5DJQ3"/>
<name>A0A4R5DJQ3_9ACTN</name>
<feature type="compositionally biased region" description="Basic and acidic residues" evidence="6">
    <location>
        <begin position="345"/>
        <end position="356"/>
    </location>
</feature>
<keyword evidence="3 7" id="KW-0812">Transmembrane</keyword>
<keyword evidence="9" id="KW-1185">Reference proteome</keyword>
<comment type="subcellular location">
    <subcellularLocation>
        <location evidence="1">Cell membrane</location>
        <topology evidence="1">Multi-pass membrane protein</topology>
    </subcellularLocation>
</comment>
<dbReference type="EMBL" id="SMKZ01000003">
    <property type="protein sequence ID" value="TDE14356.1"/>
    <property type="molecule type" value="Genomic_DNA"/>
</dbReference>
<comment type="caution">
    <text evidence="8">The sequence shown here is derived from an EMBL/GenBank/DDBJ whole genome shotgun (WGS) entry which is preliminary data.</text>
</comment>
<feature type="transmembrane region" description="Helical" evidence="7">
    <location>
        <begin position="121"/>
        <end position="142"/>
    </location>
</feature>
<dbReference type="PANTHER" id="PTHR30482:SF17">
    <property type="entry name" value="ABC TRANSPORTER ATP-BINDING PROTEIN"/>
    <property type="match status" value="1"/>
</dbReference>
<sequence length="356" mass="37703">MTVRGQLTRRNLVLAAVVVVLLALPSLATAFFVNFVMTQTLILGLAAATIVFLAKYAGMTSLAQFLLFGVAGFMFGNAALEAGARGLNLGWDAWAAVGFAIVVTTVVAFVLGAIASRTTGIYFLMLTLVYAVIGYFVFAQIVEISGPGGITSIQRPELLGPPVRLYYAGLLLSVLAYLGFRSLGRTAFGLALQGVRDDPIRMASLGFNVALHRTLAFTLAGFVVGLGGLLNVWWNGQIDPASISIGPTLILLIIAVIGGISSFEGAWLGAFVYVLVFTYLRDLPLIDRIGITEARFNTVIGVIVLAIMVLSPEGLTGIIHRLRGRLERPAAAAADTSTGGPLPLRKTEKEFGGTRP</sequence>
<feature type="transmembrane region" description="Helical" evidence="7">
    <location>
        <begin position="214"/>
        <end position="234"/>
    </location>
</feature>
<feature type="region of interest" description="Disordered" evidence="6">
    <location>
        <begin position="331"/>
        <end position="356"/>
    </location>
</feature>
<evidence type="ECO:0000256" key="3">
    <source>
        <dbReference type="ARBA" id="ARBA00022692"/>
    </source>
</evidence>
<dbReference type="Pfam" id="PF02653">
    <property type="entry name" value="BPD_transp_2"/>
    <property type="match status" value="1"/>
</dbReference>
<evidence type="ECO:0000256" key="7">
    <source>
        <dbReference type="SAM" id="Phobius"/>
    </source>
</evidence>
<dbReference type="PANTHER" id="PTHR30482">
    <property type="entry name" value="HIGH-AFFINITY BRANCHED-CHAIN AMINO ACID TRANSPORT SYSTEM PERMEASE"/>
    <property type="match status" value="1"/>
</dbReference>
<accession>A0A4R5DJQ3</accession>
<protein>
    <submittedName>
        <fullName evidence="8">Branched-chain amino acid ABC transporter permease</fullName>
    </submittedName>
</protein>
<evidence type="ECO:0000256" key="5">
    <source>
        <dbReference type="ARBA" id="ARBA00023136"/>
    </source>
</evidence>
<evidence type="ECO:0000256" key="2">
    <source>
        <dbReference type="ARBA" id="ARBA00022475"/>
    </source>
</evidence>
<evidence type="ECO:0000313" key="9">
    <source>
        <dbReference type="Proteomes" id="UP000294739"/>
    </source>
</evidence>
<evidence type="ECO:0000256" key="6">
    <source>
        <dbReference type="SAM" id="MobiDB-lite"/>
    </source>
</evidence>
<evidence type="ECO:0000256" key="4">
    <source>
        <dbReference type="ARBA" id="ARBA00022989"/>
    </source>
</evidence>
<dbReference type="GO" id="GO:0015658">
    <property type="term" value="F:branched-chain amino acid transmembrane transporter activity"/>
    <property type="evidence" value="ECO:0007669"/>
    <property type="project" value="InterPro"/>
</dbReference>
<dbReference type="RefSeq" id="WP_131891615.1">
    <property type="nucleotide sequence ID" value="NZ_SMKZ01000003.1"/>
</dbReference>
<organism evidence="8 9">
    <name type="scientific">Jiangella asiatica</name>
    <dbReference type="NCBI Taxonomy" id="2530372"/>
    <lineage>
        <taxon>Bacteria</taxon>
        <taxon>Bacillati</taxon>
        <taxon>Actinomycetota</taxon>
        <taxon>Actinomycetes</taxon>
        <taxon>Jiangellales</taxon>
        <taxon>Jiangellaceae</taxon>
        <taxon>Jiangella</taxon>
    </lineage>
</organism>
<feature type="transmembrane region" description="Helical" evidence="7">
    <location>
        <begin position="240"/>
        <end position="260"/>
    </location>
</feature>
<feature type="transmembrane region" description="Helical" evidence="7">
    <location>
        <begin position="162"/>
        <end position="180"/>
    </location>
</feature>
<evidence type="ECO:0000313" key="8">
    <source>
        <dbReference type="EMBL" id="TDE14356.1"/>
    </source>
</evidence>
<keyword evidence="5 7" id="KW-0472">Membrane</keyword>
<feature type="transmembrane region" description="Helical" evidence="7">
    <location>
        <begin position="298"/>
        <end position="319"/>
    </location>
</feature>
<dbReference type="CDD" id="cd06581">
    <property type="entry name" value="TM_PBP1_LivM_like"/>
    <property type="match status" value="1"/>
</dbReference>
<dbReference type="OrthoDB" id="9814461at2"/>
<dbReference type="GO" id="GO:0005886">
    <property type="term" value="C:plasma membrane"/>
    <property type="evidence" value="ECO:0007669"/>
    <property type="project" value="UniProtKB-SubCell"/>
</dbReference>